<evidence type="ECO:0008006" key="4">
    <source>
        <dbReference type="Google" id="ProtNLM"/>
    </source>
</evidence>
<dbReference type="Proteomes" id="UP000018130">
    <property type="component" value="Unassembled WGS sequence"/>
</dbReference>
<comment type="caution">
    <text evidence="2">The sequence shown here is derived from an EMBL/GenBank/DDBJ whole genome shotgun (WGS) entry which is preliminary data.</text>
</comment>
<name>T2JY63_CROWT</name>
<evidence type="ECO:0000313" key="3">
    <source>
        <dbReference type="Proteomes" id="UP000018130"/>
    </source>
</evidence>
<accession>T2JY63</accession>
<proteinExistence type="predicted"/>
<protein>
    <recommendedName>
        <fullName evidence="4">Mobilization protein</fullName>
    </recommendedName>
</protein>
<sequence length="306" mass="34501">MKKIYLVDKETGSIHLIDSEKGGMGKSMTARVAIEYIQDIIKIDSSLVEIIDADKAQPLVGRTYAPHHYLQEENGNLAINEASSLNDLAKQIAMIYFTDNEKIASQTDVIVELAETKAVIVNLPAAVFDLVNSWLNEGGILELVSTLNIPIYKWFVTDGCQESIDTLKKSYLLYGNKIHHIIVKNRGLATTEMDWWAFERDEELALYMEEYKETTYTIDLPFLTAANASYEALKKGNLTIREVANIKKAKELGFLMAQSARFKKWRELTFEQFNTLPWKKTEDSLLSQAQDNGGNSSDVAQSNSTK</sequence>
<dbReference type="EMBL" id="CAQN01001089">
    <property type="protein sequence ID" value="CCQ70014.1"/>
    <property type="molecule type" value="Genomic_DNA"/>
</dbReference>
<evidence type="ECO:0000313" key="2">
    <source>
        <dbReference type="EMBL" id="CCQ70014.1"/>
    </source>
</evidence>
<reference evidence="2 3" key="1">
    <citation type="submission" date="2013-01" db="EMBL/GenBank/DDBJ databases">
        <authorList>
            <person name="Bench S."/>
        </authorList>
    </citation>
    <scope>NUCLEOTIDE SEQUENCE [LARGE SCALE GENOMIC DNA]</scope>
    <source>
        <strain evidence="2 3">WH 0402</strain>
    </source>
</reference>
<organism evidence="2 3">
    <name type="scientific">Crocosphaera watsonii WH 0402</name>
    <dbReference type="NCBI Taxonomy" id="1284629"/>
    <lineage>
        <taxon>Bacteria</taxon>
        <taxon>Bacillati</taxon>
        <taxon>Cyanobacteriota</taxon>
        <taxon>Cyanophyceae</taxon>
        <taxon>Oscillatoriophycideae</taxon>
        <taxon>Chroococcales</taxon>
        <taxon>Aphanothecaceae</taxon>
        <taxon>Crocosphaera</taxon>
    </lineage>
</organism>
<gene>
    <name evidence="2" type="ORF">CWATWH0402_5832</name>
</gene>
<dbReference type="RefSeq" id="WP_048327206.1">
    <property type="nucleotide sequence ID" value="NZ_CAQN01001089.1"/>
</dbReference>
<dbReference type="AlphaFoldDB" id="T2JY63"/>
<evidence type="ECO:0000256" key="1">
    <source>
        <dbReference type="SAM" id="MobiDB-lite"/>
    </source>
</evidence>
<reference evidence="2 3" key="2">
    <citation type="submission" date="2013-09" db="EMBL/GenBank/DDBJ databases">
        <title>Whole genome comparison of six Crocosphaera watsonii strains with differing phenotypes.</title>
        <authorList>
            <person name="Bench S.R."/>
            <person name="Heller P."/>
            <person name="Frank I."/>
            <person name="Arciniega M."/>
            <person name="Shilova I.N."/>
            <person name="Zehr J.P."/>
        </authorList>
    </citation>
    <scope>NUCLEOTIDE SEQUENCE [LARGE SCALE GENOMIC DNA]</scope>
    <source>
        <strain evidence="2 3">WH 0402</strain>
    </source>
</reference>
<feature type="region of interest" description="Disordered" evidence="1">
    <location>
        <begin position="284"/>
        <end position="306"/>
    </location>
</feature>